<name>A0A060XA20_ONCMY</name>
<dbReference type="InterPro" id="IPR055270">
    <property type="entry name" value="Glyco_tran_10_C"/>
</dbReference>
<comment type="subcellular location">
    <subcellularLocation>
        <location evidence="6">Endomembrane system</location>
        <topology evidence="6">Single-pass membrane protein</topology>
    </subcellularLocation>
    <subcellularLocation>
        <location evidence="7">Golgi apparatus</location>
        <location evidence="7">Golgi stack membrane</location>
        <topology evidence="7">Single-pass type II membrane protein</topology>
    </subcellularLocation>
    <subcellularLocation>
        <location evidence="1">Membrane</location>
        <topology evidence="1">Single-pass type II membrane protein</topology>
    </subcellularLocation>
</comment>
<dbReference type="PANTHER" id="PTHR11929:SF10">
    <property type="entry name" value="4-GALACTOSYL-N-ACETYLGLUCOSAMINIDE 3-ALPHA-L-FUCOSYLTRANSFERASE 9"/>
    <property type="match status" value="1"/>
</dbReference>
<evidence type="ECO:0000313" key="10">
    <source>
        <dbReference type="EMBL" id="CDQ74159.1"/>
    </source>
</evidence>
<dbReference type="GO" id="GO:0032580">
    <property type="term" value="C:Golgi cisterna membrane"/>
    <property type="evidence" value="ECO:0007669"/>
    <property type="project" value="UniProtKB-SubCell"/>
</dbReference>
<proteinExistence type="inferred from homology"/>
<evidence type="ECO:0000256" key="4">
    <source>
        <dbReference type="ARBA" id="ARBA00022676"/>
    </source>
</evidence>
<evidence type="ECO:0000256" key="8">
    <source>
        <dbReference type="SAM" id="SignalP"/>
    </source>
</evidence>
<dbReference type="Proteomes" id="UP000193380">
    <property type="component" value="Unassembled WGS sequence"/>
</dbReference>
<comment type="similarity">
    <text evidence="3 7">Belongs to the glycosyltransferase 10 family.</text>
</comment>
<evidence type="ECO:0000256" key="3">
    <source>
        <dbReference type="ARBA" id="ARBA00008919"/>
    </source>
</evidence>
<keyword evidence="7" id="KW-0812">Transmembrane</keyword>
<feature type="domain" description="Fucosyltransferase C-terminal" evidence="9">
    <location>
        <begin position="43"/>
        <end position="189"/>
    </location>
</feature>
<evidence type="ECO:0000256" key="6">
    <source>
        <dbReference type="ARBA" id="ARBA00037847"/>
    </source>
</evidence>
<comment type="pathway">
    <text evidence="2">Protein modification; protein glycosylation.</text>
</comment>
<dbReference type="EC" id="2.4.1.-" evidence="7"/>
<feature type="chain" id="PRO_5001590762" description="Fucosyltransferase" evidence="8">
    <location>
        <begin position="24"/>
        <end position="192"/>
    </location>
</feature>
<dbReference type="InterPro" id="IPR038577">
    <property type="entry name" value="GT10-like_C_sf"/>
</dbReference>
<reference evidence="10" key="2">
    <citation type="submission" date="2014-03" db="EMBL/GenBank/DDBJ databases">
        <authorList>
            <person name="Genoscope - CEA"/>
        </authorList>
    </citation>
    <scope>NUCLEOTIDE SEQUENCE</scope>
</reference>
<reference evidence="10" key="1">
    <citation type="journal article" date="2014" name="Nat. Commun.">
        <title>The rainbow trout genome provides novel insights into evolution after whole-genome duplication in vertebrates.</title>
        <authorList>
            <person name="Berthelot C."/>
            <person name="Brunet F."/>
            <person name="Chalopin D."/>
            <person name="Juanchich A."/>
            <person name="Bernard M."/>
            <person name="Noel B."/>
            <person name="Bento P."/>
            <person name="Da Silva C."/>
            <person name="Labadie K."/>
            <person name="Alberti A."/>
            <person name="Aury J.M."/>
            <person name="Louis A."/>
            <person name="Dehais P."/>
            <person name="Bardou P."/>
            <person name="Montfort J."/>
            <person name="Klopp C."/>
            <person name="Cabau C."/>
            <person name="Gaspin C."/>
            <person name="Thorgaard G.H."/>
            <person name="Boussaha M."/>
            <person name="Quillet E."/>
            <person name="Guyomard R."/>
            <person name="Galiana D."/>
            <person name="Bobe J."/>
            <person name="Volff J.N."/>
            <person name="Genet C."/>
            <person name="Wincker P."/>
            <person name="Jaillon O."/>
            <person name="Roest Crollius H."/>
            <person name="Guiguen Y."/>
        </authorList>
    </citation>
    <scope>NUCLEOTIDE SEQUENCE [LARGE SCALE GENOMIC DNA]</scope>
</reference>
<keyword evidence="7" id="KW-0333">Golgi apparatus</keyword>
<keyword evidence="8" id="KW-0732">Signal</keyword>
<evidence type="ECO:0000256" key="1">
    <source>
        <dbReference type="ARBA" id="ARBA00004606"/>
    </source>
</evidence>
<dbReference type="SUPFAM" id="SSF53756">
    <property type="entry name" value="UDP-Glycosyltransferase/glycogen phosphorylase"/>
    <property type="match status" value="1"/>
</dbReference>
<sequence length="192" mass="22412">MSSTTSNRTHHLTLIAALGVLYADITEQNELTTVKNEKDSEFVYSPAFTGSRLKYEEYYSTLASCKFYLAFENSIHRDYITEKVNGPLVAGTVPVVLGPPRENYEQFIPAGSFIHVNYFTNAKELADFLLQLDKNDEMYISYFTWRWYLNAKPHLLTIQEEFIQPVCLACEYMARDKLYYNVVHNLYEWYFG</sequence>
<dbReference type="EMBL" id="FR904953">
    <property type="protein sequence ID" value="CDQ74159.1"/>
    <property type="molecule type" value="Genomic_DNA"/>
</dbReference>
<organism evidence="10 11">
    <name type="scientific">Oncorhynchus mykiss</name>
    <name type="common">Rainbow trout</name>
    <name type="synonym">Salmo gairdneri</name>
    <dbReference type="NCBI Taxonomy" id="8022"/>
    <lineage>
        <taxon>Eukaryota</taxon>
        <taxon>Metazoa</taxon>
        <taxon>Chordata</taxon>
        <taxon>Craniata</taxon>
        <taxon>Vertebrata</taxon>
        <taxon>Euteleostomi</taxon>
        <taxon>Actinopterygii</taxon>
        <taxon>Neopterygii</taxon>
        <taxon>Teleostei</taxon>
        <taxon>Protacanthopterygii</taxon>
        <taxon>Salmoniformes</taxon>
        <taxon>Salmonidae</taxon>
        <taxon>Salmoninae</taxon>
        <taxon>Oncorhynchus</taxon>
    </lineage>
</organism>
<dbReference type="Gene3D" id="3.40.50.11660">
    <property type="entry name" value="Glycosyl transferase family 10, C-terminal domain"/>
    <property type="match status" value="1"/>
</dbReference>
<dbReference type="AlphaFoldDB" id="A0A060XA20"/>
<dbReference type="Pfam" id="PF00852">
    <property type="entry name" value="Glyco_transf_10"/>
    <property type="match status" value="1"/>
</dbReference>
<protein>
    <recommendedName>
        <fullName evidence="7">Fucosyltransferase</fullName>
        <ecNumber evidence="7">2.4.1.-</ecNumber>
    </recommendedName>
</protein>
<dbReference type="GO" id="GO:0046920">
    <property type="term" value="F:alpha-(1-&gt;3)-fucosyltransferase activity"/>
    <property type="evidence" value="ECO:0007669"/>
    <property type="project" value="TreeGrafter"/>
</dbReference>
<evidence type="ECO:0000259" key="9">
    <source>
        <dbReference type="Pfam" id="PF00852"/>
    </source>
</evidence>
<dbReference type="PANTHER" id="PTHR11929">
    <property type="entry name" value="ALPHA- 1,3 -FUCOSYLTRANSFERASE"/>
    <property type="match status" value="1"/>
</dbReference>
<dbReference type="PaxDb" id="8022-A0A060XA20"/>
<evidence type="ECO:0000256" key="2">
    <source>
        <dbReference type="ARBA" id="ARBA00004922"/>
    </source>
</evidence>
<dbReference type="STRING" id="8022.A0A060XA20"/>
<feature type="signal peptide" evidence="8">
    <location>
        <begin position="1"/>
        <end position="23"/>
    </location>
</feature>
<dbReference type="InterPro" id="IPR001503">
    <property type="entry name" value="Glyco_trans_10"/>
</dbReference>
<evidence type="ECO:0000313" key="11">
    <source>
        <dbReference type="Proteomes" id="UP000193380"/>
    </source>
</evidence>
<evidence type="ECO:0000256" key="5">
    <source>
        <dbReference type="ARBA" id="ARBA00022679"/>
    </source>
</evidence>
<evidence type="ECO:0000256" key="7">
    <source>
        <dbReference type="RuleBase" id="RU003832"/>
    </source>
</evidence>
<keyword evidence="5 7" id="KW-0808">Transferase</keyword>
<dbReference type="UniPathway" id="UPA00378"/>
<keyword evidence="4 7" id="KW-0328">Glycosyltransferase</keyword>
<gene>
    <name evidence="10" type="ORF">GSONMT00054234001</name>
</gene>
<keyword evidence="7" id="KW-0472">Membrane</keyword>
<accession>A0A060XA20</accession>